<dbReference type="EMBL" id="CAJPIZ010013127">
    <property type="protein sequence ID" value="CAG2114081.1"/>
    <property type="molecule type" value="Genomic_DNA"/>
</dbReference>
<dbReference type="OrthoDB" id="440128at2759"/>
<keyword evidence="2" id="KW-1185">Reference proteome</keyword>
<protein>
    <submittedName>
        <fullName evidence="1">Uncharacterized protein</fullName>
    </submittedName>
</protein>
<sequence>NRTLKIDPDFGDSWAYAYKFEVLHGSQEQQEDIKKRCCAVEPRHGDNWCRVSKDVSNWRLTTEEILERTANLLPIPT</sequence>
<dbReference type="AlphaFoldDB" id="A0A7R9Q799"/>
<gene>
    <name evidence="1" type="ORF">OSB1V03_LOCUS14047</name>
</gene>
<evidence type="ECO:0000313" key="2">
    <source>
        <dbReference type="Proteomes" id="UP000759131"/>
    </source>
</evidence>
<reference evidence="1" key="1">
    <citation type="submission" date="2020-11" db="EMBL/GenBank/DDBJ databases">
        <authorList>
            <person name="Tran Van P."/>
        </authorList>
    </citation>
    <scope>NUCLEOTIDE SEQUENCE</scope>
</reference>
<proteinExistence type="predicted"/>
<dbReference type="EMBL" id="OC867702">
    <property type="protein sequence ID" value="CAD7633651.1"/>
    <property type="molecule type" value="Genomic_DNA"/>
</dbReference>
<feature type="non-terminal residue" evidence="1">
    <location>
        <position position="1"/>
    </location>
</feature>
<dbReference type="Proteomes" id="UP000759131">
    <property type="component" value="Unassembled WGS sequence"/>
</dbReference>
<evidence type="ECO:0000313" key="1">
    <source>
        <dbReference type="EMBL" id="CAD7633651.1"/>
    </source>
</evidence>
<name>A0A7R9Q799_9ACAR</name>
<accession>A0A7R9Q799</accession>
<organism evidence="1">
    <name type="scientific">Medioppia subpectinata</name>
    <dbReference type="NCBI Taxonomy" id="1979941"/>
    <lineage>
        <taxon>Eukaryota</taxon>
        <taxon>Metazoa</taxon>
        <taxon>Ecdysozoa</taxon>
        <taxon>Arthropoda</taxon>
        <taxon>Chelicerata</taxon>
        <taxon>Arachnida</taxon>
        <taxon>Acari</taxon>
        <taxon>Acariformes</taxon>
        <taxon>Sarcoptiformes</taxon>
        <taxon>Oribatida</taxon>
        <taxon>Brachypylina</taxon>
        <taxon>Oppioidea</taxon>
        <taxon>Oppiidae</taxon>
        <taxon>Medioppia</taxon>
    </lineage>
</organism>